<dbReference type="RefSeq" id="WP_258383635.1">
    <property type="nucleotide sequence ID" value="NZ_CP091430.1"/>
</dbReference>
<sequence length="189" mass="21697">MMKIEAELEPLDSARTSAFLLLVIQLKSDHDRLKKKVDALYELSVSTSAAAAGAGMFQLLDQLRTDSSKLLDELDRHAKWEDQELFPIVMNYFNKKIEPTIMPSIWVLEKDHELALQFFDSFLELSGSMLSRLKRGAERYDIQMAGQLKQATDHLTQGCLILKGHFHMEEELLFPLMSEILTDIDYLFS</sequence>
<dbReference type="Proteomes" id="UP001057877">
    <property type="component" value="Chromosome"/>
</dbReference>
<evidence type="ECO:0000313" key="1">
    <source>
        <dbReference type="EMBL" id="UVI27547.1"/>
    </source>
</evidence>
<proteinExistence type="predicted"/>
<evidence type="ECO:0000313" key="2">
    <source>
        <dbReference type="Proteomes" id="UP001057877"/>
    </source>
</evidence>
<gene>
    <name evidence="1" type="ORF">L1F29_18945</name>
</gene>
<organism evidence="1 2">
    <name type="scientific">Paenibacillus spongiae</name>
    <dbReference type="NCBI Taxonomy" id="2909671"/>
    <lineage>
        <taxon>Bacteria</taxon>
        <taxon>Bacillati</taxon>
        <taxon>Bacillota</taxon>
        <taxon>Bacilli</taxon>
        <taxon>Bacillales</taxon>
        <taxon>Paenibacillaceae</taxon>
        <taxon>Paenibacillus</taxon>
    </lineage>
</organism>
<name>A0ABY5S114_9BACL</name>
<dbReference type="EMBL" id="CP091430">
    <property type="protein sequence ID" value="UVI27547.1"/>
    <property type="molecule type" value="Genomic_DNA"/>
</dbReference>
<accession>A0ABY5S114</accession>
<reference evidence="1" key="1">
    <citation type="submission" date="2022-01" db="EMBL/GenBank/DDBJ databases">
        <title>Paenibacillus spongiae sp. nov., isolated from marine sponge.</title>
        <authorList>
            <person name="Li Z."/>
            <person name="Zhang M."/>
        </authorList>
    </citation>
    <scope>NUCLEOTIDE SEQUENCE</scope>
    <source>
        <strain evidence="1">PHS-Z3</strain>
    </source>
</reference>
<keyword evidence="2" id="KW-1185">Reference proteome</keyword>
<protein>
    <submittedName>
        <fullName evidence="1">Hemerythrin domain-containing protein</fullName>
    </submittedName>
</protein>
<dbReference type="Gene3D" id="1.20.120.520">
    <property type="entry name" value="nmb1532 protein domain like"/>
    <property type="match status" value="1"/>
</dbReference>